<feature type="signal peptide" evidence="7">
    <location>
        <begin position="1"/>
        <end position="21"/>
    </location>
</feature>
<comment type="similarity">
    <text evidence="2">Belongs to the BMP lipoprotein family.</text>
</comment>
<comment type="subcellular location">
    <subcellularLocation>
        <location evidence="1">Cell membrane</location>
        <topology evidence="1">Lipid-anchor</topology>
    </subcellularLocation>
</comment>
<keyword evidence="6 9" id="KW-0449">Lipoprotein</keyword>
<dbReference type="InterPro" id="IPR003760">
    <property type="entry name" value="PnrA-like"/>
</dbReference>
<evidence type="ECO:0000256" key="6">
    <source>
        <dbReference type="ARBA" id="ARBA00023288"/>
    </source>
</evidence>
<evidence type="ECO:0000256" key="2">
    <source>
        <dbReference type="ARBA" id="ARBA00008610"/>
    </source>
</evidence>
<reference evidence="9" key="1">
    <citation type="submission" date="2019-11" db="EMBL/GenBank/DDBJ databases">
        <authorList>
            <person name="Feng L."/>
        </authorList>
    </citation>
    <scope>NUCLEOTIDE SEQUENCE</scope>
    <source>
        <strain evidence="9">AvaginalisLFYP127</strain>
    </source>
</reference>
<name>A0A6N2RBZ3_9FIRM</name>
<sequence>MKIKKIMAGALTLALSLSITACGSKKDSDNGSMASTASNANGAKVSATMVTDQGGINDKSFNQSAYEGLKAYEKDGKIKFDYIESHKDSDYQPNLESALDSESDLIFTVGYALYDATSKAAKDNPDQNYAIIDNANPDKIENLLGITFADNENSFLVGYIAGMKTESNNVGFVGGMESAVIDRFEYGFRAGVKQAAKEKGKDIEVQVQYANSYADQAKGKNIANQMYQKGADVIFHAAGGTGIGVFEAAKENNKYVIGVDRDQKEEAPDNILASTVKGVGKAVQLTLDDYKDGKFKGGETRAFSLKDGDALDIAYGDNDLVDQKVKDKVEDLRNQIVDGKIKVPQNEEEFKSMGYDK</sequence>
<protein>
    <submittedName>
        <fullName evidence="9">Membrane lipoprotein TmpC</fullName>
    </submittedName>
</protein>
<dbReference type="EMBL" id="CACRSW010000003">
    <property type="protein sequence ID" value="VYS78422.1"/>
    <property type="molecule type" value="Genomic_DNA"/>
</dbReference>
<dbReference type="InterPro" id="IPR050957">
    <property type="entry name" value="BMP_lipoprotein"/>
</dbReference>
<evidence type="ECO:0000259" key="8">
    <source>
        <dbReference type="Pfam" id="PF02608"/>
    </source>
</evidence>
<dbReference type="Pfam" id="PF02608">
    <property type="entry name" value="Bmp"/>
    <property type="match status" value="1"/>
</dbReference>
<organism evidence="9">
    <name type="scientific">Anaerococcus vaginalis</name>
    <dbReference type="NCBI Taxonomy" id="33037"/>
    <lineage>
        <taxon>Bacteria</taxon>
        <taxon>Bacillati</taxon>
        <taxon>Bacillota</taxon>
        <taxon>Tissierellia</taxon>
        <taxon>Tissierellales</taxon>
        <taxon>Peptoniphilaceae</taxon>
        <taxon>Anaerococcus</taxon>
    </lineage>
</organism>
<dbReference type="CDD" id="cd06354">
    <property type="entry name" value="PBP1_PrnA-like"/>
    <property type="match status" value="1"/>
</dbReference>
<proteinExistence type="inferred from homology"/>
<keyword evidence="3" id="KW-1003">Cell membrane</keyword>
<feature type="chain" id="PRO_5039065121" evidence="7">
    <location>
        <begin position="22"/>
        <end position="357"/>
    </location>
</feature>
<dbReference type="RefSeq" id="WP_070738186.1">
    <property type="nucleotide sequence ID" value="NZ_CACRSW010000003.1"/>
</dbReference>
<dbReference type="SUPFAM" id="SSF53822">
    <property type="entry name" value="Periplasmic binding protein-like I"/>
    <property type="match status" value="1"/>
</dbReference>
<accession>A0A6N2RBZ3</accession>
<keyword evidence="5" id="KW-0472">Membrane</keyword>
<gene>
    <name evidence="9" type="primary">tmpC</name>
    <name evidence="9" type="ORF">AVLFYP127_01322</name>
</gene>
<feature type="domain" description="ABC transporter substrate-binding protein PnrA-like" evidence="8">
    <location>
        <begin position="48"/>
        <end position="347"/>
    </location>
</feature>
<evidence type="ECO:0000256" key="3">
    <source>
        <dbReference type="ARBA" id="ARBA00022475"/>
    </source>
</evidence>
<dbReference type="GO" id="GO:0005886">
    <property type="term" value="C:plasma membrane"/>
    <property type="evidence" value="ECO:0007669"/>
    <property type="project" value="UniProtKB-SubCell"/>
</dbReference>
<dbReference type="Gene3D" id="3.40.50.2300">
    <property type="match status" value="2"/>
</dbReference>
<dbReference type="InterPro" id="IPR028082">
    <property type="entry name" value="Peripla_BP_I"/>
</dbReference>
<keyword evidence="4 7" id="KW-0732">Signal</keyword>
<dbReference type="PANTHER" id="PTHR34296:SF2">
    <property type="entry name" value="ABC TRANSPORTER GUANOSINE-BINDING PROTEIN NUPN"/>
    <property type="match status" value="1"/>
</dbReference>
<evidence type="ECO:0000256" key="7">
    <source>
        <dbReference type="SAM" id="SignalP"/>
    </source>
</evidence>
<evidence type="ECO:0000313" key="9">
    <source>
        <dbReference type="EMBL" id="VYS78422.1"/>
    </source>
</evidence>
<dbReference type="AlphaFoldDB" id="A0A6N2RBZ3"/>
<evidence type="ECO:0000256" key="1">
    <source>
        <dbReference type="ARBA" id="ARBA00004193"/>
    </source>
</evidence>
<dbReference type="PANTHER" id="PTHR34296">
    <property type="entry name" value="TRANSCRIPTIONAL ACTIVATOR PROTEIN MED"/>
    <property type="match status" value="1"/>
</dbReference>
<evidence type="ECO:0000256" key="5">
    <source>
        <dbReference type="ARBA" id="ARBA00023136"/>
    </source>
</evidence>
<evidence type="ECO:0000256" key="4">
    <source>
        <dbReference type="ARBA" id="ARBA00022729"/>
    </source>
</evidence>
<dbReference type="PROSITE" id="PS51257">
    <property type="entry name" value="PROKAR_LIPOPROTEIN"/>
    <property type="match status" value="1"/>
</dbReference>